<feature type="transmembrane region" description="Helical" evidence="6">
    <location>
        <begin position="100"/>
        <end position="120"/>
    </location>
</feature>
<dbReference type="PANTHER" id="PTHR10010">
    <property type="entry name" value="SOLUTE CARRIER FAMILY 34 SODIUM PHOSPHATE , MEMBER 2-RELATED"/>
    <property type="match status" value="1"/>
</dbReference>
<organism evidence="7 8">
    <name type="scientific">Anaerobacillus alkaliphilus</name>
    <dbReference type="NCBI Taxonomy" id="1548597"/>
    <lineage>
        <taxon>Bacteria</taxon>
        <taxon>Bacillati</taxon>
        <taxon>Bacillota</taxon>
        <taxon>Bacilli</taxon>
        <taxon>Bacillales</taxon>
        <taxon>Bacillaceae</taxon>
        <taxon>Anaerobacillus</taxon>
    </lineage>
</organism>
<dbReference type="NCBIfam" id="NF037997">
    <property type="entry name" value="Na_Pi_symport"/>
    <property type="match status" value="1"/>
</dbReference>
<evidence type="ECO:0000313" key="8">
    <source>
        <dbReference type="Proteomes" id="UP000290649"/>
    </source>
</evidence>
<dbReference type="GO" id="GO:0005436">
    <property type="term" value="F:sodium:phosphate symporter activity"/>
    <property type="evidence" value="ECO:0007669"/>
    <property type="project" value="InterPro"/>
</dbReference>
<keyword evidence="3 6" id="KW-0812">Transmembrane</keyword>
<dbReference type="AlphaFoldDB" id="A0A4Q0VQI2"/>
<evidence type="ECO:0000256" key="6">
    <source>
        <dbReference type="SAM" id="Phobius"/>
    </source>
</evidence>
<comment type="caution">
    <text evidence="7">The sequence shown here is derived from an EMBL/GenBank/DDBJ whole genome shotgun (WGS) entry which is preliminary data.</text>
</comment>
<evidence type="ECO:0000256" key="1">
    <source>
        <dbReference type="ARBA" id="ARBA00004651"/>
    </source>
</evidence>
<dbReference type="OrthoDB" id="9763003at2"/>
<dbReference type="RefSeq" id="WP_129078907.1">
    <property type="nucleotide sequence ID" value="NZ_QOUX01000045.1"/>
</dbReference>
<feature type="transmembrane region" description="Helical" evidence="6">
    <location>
        <begin position="49"/>
        <end position="80"/>
    </location>
</feature>
<dbReference type="PANTHER" id="PTHR10010:SF46">
    <property type="entry name" value="SODIUM-DEPENDENT PHOSPHATE TRANSPORT PROTEIN 2B"/>
    <property type="match status" value="1"/>
</dbReference>
<gene>
    <name evidence="7" type="ORF">DS745_14285</name>
</gene>
<proteinExistence type="predicted"/>
<accession>A0A4Q0VQI2</accession>
<dbReference type="Proteomes" id="UP000290649">
    <property type="component" value="Unassembled WGS sequence"/>
</dbReference>
<keyword evidence="2" id="KW-1003">Cell membrane</keyword>
<feature type="transmembrane region" description="Helical" evidence="6">
    <location>
        <begin position="243"/>
        <end position="261"/>
    </location>
</feature>
<name>A0A4Q0VQI2_9BACI</name>
<feature type="transmembrane region" description="Helical" evidence="6">
    <location>
        <begin position="281"/>
        <end position="302"/>
    </location>
</feature>
<dbReference type="EMBL" id="QOUX01000045">
    <property type="protein sequence ID" value="RXI99396.1"/>
    <property type="molecule type" value="Genomic_DNA"/>
</dbReference>
<keyword evidence="4 6" id="KW-1133">Transmembrane helix</keyword>
<keyword evidence="8" id="KW-1185">Reference proteome</keyword>
<comment type="subcellular location">
    <subcellularLocation>
        <location evidence="1">Cell membrane</location>
        <topology evidence="1">Multi-pass membrane protein</topology>
    </subcellularLocation>
</comment>
<dbReference type="InterPro" id="IPR003841">
    <property type="entry name" value="Na/Pi_transpt"/>
</dbReference>
<dbReference type="NCBIfam" id="TIGR00704">
    <property type="entry name" value="NaPi_cotrn_rel"/>
    <property type="match status" value="1"/>
</dbReference>
<feature type="transmembrane region" description="Helical" evidence="6">
    <location>
        <begin position="6"/>
        <end position="29"/>
    </location>
</feature>
<dbReference type="Pfam" id="PF02690">
    <property type="entry name" value="Na_Pi_cotrans"/>
    <property type="match status" value="2"/>
</dbReference>
<dbReference type="InterPro" id="IPR004633">
    <property type="entry name" value="NaPi_cotrn-rel/YqeW-like"/>
</dbReference>
<reference evidence="7 8" key="1">
    <citation type="journal article" date="2019" name="Int. J. Syst. Evol. Microbiol.">
        <title>Anaerobacillus alkaliphilus sp. nov., a novel alkaliphilic and moderately halophilic bacterium.</title>
        <authorList>
            <person name="Borsodi A.K."/>
            <person name="Aszalos J.M."/>
            <person name="Bihari P."/>
            <person name="Nagy I."/>
            <person name="Schumann P."/>
            <person name="Sproer C."/>
            <person name="Kovacs A.L."/>
            <person name="Boka K."/>
            <person name="Dobosy P."/>
            <person name="Ovari M."/>
            <person name="Szili-Kovacs T."/>
            <person name="Toth E."/>
        </authorList>
    </citation>
    <scope>NUCLEOTIDE SEQUENCE [LARGE SCALE GENOMIC DNA]</scope>
    <source>
        <strain evidence="7 8">B16-10</strain>
    </source>
</reference>
<evidence type="ECO:0000256" key="4">
    <source>
        <dbReference type="ARBA" id="ARBA00022989"/>
    </source>
</evidence>
<evidence type="ECO:0000256" key="3">
    <source>
        <dbReference type="ARBA" id="ARBA00022692"/>
    </source>
</evidence>
<evidence type="ECO:0000256" key="5">
    <source>
        <dbReference type="ARBA" id="ARBA00023136"/>
    </source>
</evidence>
<sequence length="312" mass="32965">MGELFSLFAVYITIFLFGMTVMRTGLVNLSQDRLKMTLMKMTSSPLKGLLVGTVVTAILQSSSAVMVMTVGLVAAGYLTFKQSIGIILGTNIGTCFTTELIAFNITSAIIPLLIIGVILLNMRKHITYCLGCISFGLGCIFVAMQGLETLAYPIASIPAAYNFLQLTNENNLLAVGVGAVLSALIQSSTATTAIAMGFMNDNILALQAGIGIVLGANIGTCLTAFLAGVGASRPAKLVGFAHIWLNIIGVLVFFPFIGWLGALSSSLTTIPNLQLAHAGTIFNIISSLAVLPFVALFTKFITTLHDDVKVRM</sequence>
<feature type="transmembrane region" description="Helical" evidence="6">
    <location>
        <begin position="204"/>
        <end position="231"/>
    </location>
</feature>
<dbReference type="GO" id="GO:0044341">
    <property type="term" value="P:sodium-dependent phosphate transport"/>
    <property type="evidence" value="ECO:0007669"/>
    <property type="project" value="InterPro"/>
</dbReference>
<evidence type="ECO:0000256" key="2">
    <source>
        <dbReference type="ARBA" id="ARBA00022475"/>
    </source>
</evidence>
<feature type="transmembrane region" description="Helical" evidence="6">
    <location>
        <begin position="173"/>
        <end position="198"/>
    </location>
</feature>
<keyword evidence="5 6" id="KW-0472">Membrane</keyword>
<evidence type="ECO:0000313" key="7">
    <source>
        <dbReference type="EMBL" id="RXI99396.1"/>
    </source>
</evidence>
<protein>
    <submittedName>
        <fullName evidence="7">Na/Pi cotransporter family protein</fullName>
    </submittedName>
</protein>
<dbReference type="GO" id="GO:0005886">
    <property type="term" value="C:plasma membrane"/>
    <property type="evidence" value="ECO:0007669"/>
    <property type="project" value="UniProtKB-SubCell"/>
</dbReference>